<dbReference type="InterPro" id="IPR050951">
    <property type="entry name" value="Retrovirus_Pol_polyprotein"/>
</dbReference>
<evidence type="ECO:0000313" key="4">
    <source>
        <dbReference type="EMBL" id="GBG69350.1"/>
    </source>
</evidence>
<proteinExistence type="predicted"/>
<feature type="compositionally biased region" description="Basic and acidic residues" evidence="2">
    <location>
        <begin position="1"/>
        <end position="15"/>
    </location>
</feature>
<evidence type="ECO:0000256" key="1">
    <source>
        <dbReference type="SAM" id="Coils"/>
    </source>
</evidence>
<dbReference type="GO" id="GO:0015074">
    <property type="term" value="P:DNA integration"/>
    <property type="evidence" value="ECO:0007669"/>
    <property type="project" value="InterPro"/>
</dbReference>
<feature type="region of interest" description="Disordered" evidence="2">
    <location>
        <begin position="1"/>
        <end position="21"/>
    </location>
</feature>
<dbReference type="PROSITE" id="PS50994">
    <property type="entry name" value="INTEGRASE"/>
    <property type="match status" value="1"/>
</dbReference>
<dbReference type="SUPFAM" id="SSF53098">
    <property type="entry name" value="Ribonuclease H-like"/>
    <property type="match status" value="1"/>
</dbReference>
<dbReference type="PANTHER" id="PTHR37984:SF15">
    <property type="entry name" value="INTEGRASE CATALYTIC DOMAIN-CONTAINING PROTEIN"/>
    <property type="match status" value="1"/>
</dbReference>
<feature type="compositionally biased region" description="Acidic residues" evidence="2">
    <location>
        <begin position="213"/>
        <end position="224"/>
    </location>
</feature>
<feature type="region of interest" description="Disordered" evidence="2">
    <location>
        <begin position="561"/>
        <end position="582"/>
    </location>
</feature>
<feature type="coiled-coil region" evidence="1">
    <location>
        <begin position="97"/>
        <end position="127"/>
    </location>
</feature>
<dbReference type="GO" id="GO:0003676">
    <property type="term" value="F:nucleic acid binding"/>
    <property type="evidence" value="ECO:0007669"/>
    <property type="project" value="InterPro"/>
</dbReference>
<keyword evidence="5" id="KW-1185">Reference proteome</keyword>
<feature type="region of interest" description="Disordered" evidence="2">
    <location>
        <begin position="131"/>
        <end position="262"/>
    </location>
</feature>
<dbReference type="Pfam" id="PF13975">
    <property type="entry name" value="gag-asp_proteas"/>
    <property type="match status" value="1"/>
</dbReference>
<comment type="caution">
    <text evidence="4">The sequence shown here is derived from an EMBL/GenBank/DDBJ whole genome shotgun (WGS) entry which is preliminary data.</text>
</comment>
<feature type="domain" description="Integrase catalytic" evidence="3">
    <location>
        <begin position="778"/>
        <end position="953"/>
    </location>
</feature>
<reference evidence="4 5" key="1">
    <citation type="journal article" date="2018" name="Cell">
        <title>The Chara Genome: Secondary Complexity and Implications for Plant Terrestrialization.</title>
        <authorList>
            <person name="Nishiyama T."/>
            <person name="Sakayama H."/>
            <person name="Vries J.D."/>
            <person name="Buschmann H."/>
            <person name="Saint-Marcoux D."/>
            <person name="Ullrich K.K."/>
            <person name="Haas F.B."/>
            <person name="Vanderstraeten L."/>
            <person name="Becker D."/>
            <person name="Lang D."/>
            <person name="Vosolsobe S."/>
            <person name="Rombauts S."/>
            <person name="Wilhelmsson P.K.I."/>
            <person name="Janitza P."/>
            <person name="Kern R."/>
            <person name="Heyl A."/>
            <person name="Rumpler F."/>
            <person name="Villalobos L.I.A.C."/>
            <person name="Clay J.M."/>
            <person name="Skokan R."/>
            <person name="Toyoda A."/>
            <person name="Suzuki Y."/>
            <person name="Kagoshima H."/>
            <person name="Schijlen E."/>
            <person name="Tajeshwar N."/>
            <person name="Catarino B."/>
            <person name="Hetherington A.J."/>
            <person name="Saltykova A."/>
            <person name="Bonnot C."/>
            <person name="Breuninger H."/>
            <person name="Symeonidi A."/>
            <person name="Radhakrishnan G.V."/>
            <person name="Van Nieuwerburgh F."/>
            <person name="Deforce D."/>
            <person name="Chang C."/>
            <person name="Karol K.G."/>
            <person name="Hedrich R."/>
            <person name="Ulvskov P."/>
            <person name="Glockner G."/>
            <person name="Delwiche C.F."/>
            <person name="Petrasek J."/>
            <person name="Van de Peer Y."/>
            <person name="Friml J."/>
            <person name="Beilby M."/>
            <person name="Dolan L."/>
            <person name="Kohara Y."/>
            <person name="Sugano S."/>
            <person name="Fujiyama A."/>
            <person name="Delaux P.-M."/>
            <person name="Quint M."/>
            <person name="TheiBen G."/>
            <person name="Hagemann M."/>
            <person name="Harholt J."/>
            <person name="Dunand C."/>
            <person name="Zachgo S."/>
            <person name="Langdale J."/>
            <person name="Maumus F."/>
            <person name="Straeten D.V.D."/>
            <person name="Gould S.B."/>
            <person name="Rensing S.A."/>
        </authorList>
    </citation>
    <scope>NUCLEOTIDE SEQUENCE [LARGE SCALE GENOMIC DNA]</scope>
    <source>
        <strain evidence="4 5">S276</strain>
    </source>
</reference>
<dbReference type="Gene3D" id="1.10.340.70">
    <property type="match status" value="1"/>
</dbReference>
<dbReference type="InterPro" id="IPR021109">
    <property type="entry name" value="Peptidase_aspartic_dom_sf"/>
</dbReference>
<protein>
    <recommendedName>
        <fullName evidence="3">Integrase catalytic domain-containing protein</fullName>
    </recommendedName>
</protein>
<gene>
    <name evidence="4" type="ORF">CBR_g4044</name>
</gene>
<keyword evidence="1" id="KW-0175">Coiled coil</keyword>
<evidence type="ECO:0000256" key="2">
    <source>
        <dbReference type="SAM" id="MobiDB-lite"/>
    </source>
</evidence>
<sequence>MDGDIYDKWGEHIDPKTPGGISQETLRRAAAGPSAAPAMFRMWQEREDPTIRIEETTGDSEEVTQRLKAGAIREEPIIVESDDEGRENEGEPTVTTLEKMEDLVEKMRRYQRRLKELCNEVQGWRDDLPKVFLYETGPGPTAGQQSSPGVAVPETGPRSGMMFRPPTPHGRAPQATQTRSQSKAGPSQPPSQAPSQAPPRKRPEPERRKEVVEVQEDEEEEDDTKDERLRQEEDQRTEQRAQRKEAQKRAEPGLQEGVPRKRKYTVRLEEDFNVERMVDRLLEGHNDLMNLKDILASAPRLREELKERLSRRLVPNVHLSDVLPREVGWTQAGTRMDWKCAACGLVDLVVNEKKCVAMMDTGAEMNIIRERDALMLGMEIDRVYHGLLHGANCKAVFCGTMSNVIIEIGKVRARTCFFIMPDVDHPILLGKSFMCRTETLIFNKHDGTMILLLSDPACGNYEVVTCQNTGPGSERNRPNPGSFTYVESENERRRLAEEFEEEGGAEVLSLSLTDVSKAMKIVAAHEMADPEAIKALREHVLECAQAGEVELIYRLPAGRKGSAMGQTQTTNRPFLGDGLSRAPKGGTHGLVEKVRIIEEGPTQIEEHEQLMGGMYLLTNTLLQGDFDRRGSFSHEENEILIPESQDDEFEEGEIKEVFRAEEYEGIYLELGLLLSCEMRDRDASDKAQKMRHLYVVRDGHLFIKRQVGNPKRIVCERNRQLDIIAALHDGIVGGHRGISATCTKISELYHWDGMLTMVIKYCQACVPCQERSAQRLGEPLHPRLEREVGAVVHLDLLFMPVGENRCNYIFDARDNLTGFVDGRAIRTKTGPVLANCIEEYDLRYPFVKEFVMDRGSKFTCNEVRTLLAGYGVVTNYTTAAHPQANAPVERGHSTITNLLVKWTEGKPGQWPKFLRGAFFVENITVKRITKYASATLWYGRHATFPIESFMKTWRR</sequence>
<accession>A0A388KH09</accession>
<dbReference type="InterPro" id="IPR001584">
    <property type="entry name" value="Integrase_cat-core"/>
</dbReference>
<dbReference type="EMBL" id="BFEA01000113">
    <property type="protein sequence ID" value="GBG69350.1"/>
    <property type="molecule type" value="Genomic_DNA"/>
</dbReference>
<dbReference type="InterPro" id="IPR012337">
    <property type="entry name" value="RNaseH-like_sf"/>
</dbReference>
<dbReference type="Proteomes" id="UP000265515">
    <property type="component" value="Unassembled WGS sequence"/>
</dbReference>
<dbReference type="InterPro" id="IPR036397">
    <property type="entry name" value="RNaseH_sf"/>
</dbReference>
<dbReference type="Pfam" id="PF17921">
    <property type="entry name" value="Integrase_H2C2"/>
    <property type="match status" value="1"/>
</dbReference>
<dbReference type="PANTHER" id="PTHR37984">
    <property type="entry name" value="PROTEIN CBG26694"/>
    <property type="match status" value="1"/>
</dbReference>
<dbReference type="CDD" id="cd00303">
    <property type="entry name" value="retropepsin_like"/>
    <property type="match status" value="1"/>
</dbReference>
<organism evidence="4 5">
    <name type="scientific">Chara braunii</name>
    <name type="common">Braun's stonewort</name>
    <dbReference type="NCBI Taxonomy" id="69332"/>
    <lineage>
        <taxon>Eukaryota</taxon>
        <taxon>Viridiplantae</taxon>
        <taxon>Streptophyta</taxon>
        <taxon>Charophyceae</taxon>
        <taxon>Charales</taxon>
        <taxon>Characeae</taxon>
        <taxon>Chara</taxon>
    </lineage>
</organism>
<name>A0A388KH09_CHABU</name>
<dbReference type="Gene3D" id="2.40.70.10">
    <property type="entry name" value="Acid Proteases"/>
    <property type="match status" value="1"/>
</dbReference>
<dbReference type="SUPFAM" id="SSF50630">
    <property type="entry name" value="Acid proteases"/>
    <property type="match status" value="1"/>
</dbReference>
<feature type="compositionally biased region" description="Basic and acidic residues" evidence="2">
    <location>
        <begin position="201"/>
        <end position="212"/>
    </location>
</feature>
<feature type="compositionally biased region" description="Basic and acidic residues" evidence="2">
    <location>
        <begin position="225"/>
        <end position="251"/>
    </location>
</feature>
<dbReference type="Gene3D" id="3.30.420.10">
    <property type="entry name" value="Ribonuclease H-like superfamily/Ribonuclease H"/>
    <property type="match status" value="1"/>
</dbReference>
<evidence type="ECO:0000313" key="5">
    <source>
        <dbReference type="Proteomes" id="UP000265515"/>
    </source>
</evidence>
<dbReference type="OrthoDB" id="2501290at2759"/>
<dbReference type="InterPro" id="IPR041588">
    <property type="entry name" value="Integrase_H2C2"/>
</dbReference>
<dbReference type="Gramene" id="GBG69350">
    <property type="protein sequence ID" value="GBG69350"/>
    <property type="gene ID" value="CBR_g4044"/>
</dbReference>
<dbReference type="AlphaFoldDB" id="A0A388KH09"/>
<evidence type="ECO:0000259" key="3">
    <source>
        <dbReference type="PROSITE" id="PS50994"/>
    </source>
</evidence>